<sequence length="177" mass="20750">MKDKDKVASLKSESELHLRKAEVFLKKCSSSKKEDENVNENKLSICFDFQKNLPLPVTHVTDEYYLKELWLHNFGIHNLKENSATMYLFTENYAHKGPNEVITALDDYFLYHKIPDQTHLEILSDNGFSQNKNRFIFTYFDQLSAKGLFKTISVNYPIRGHSMMSTDRDFALIERQN</sequence>
<accession>A0A8S3WMK9</accession>
<gene>
    <name evidence="2" type="ORF">PAPOLLO_LOCUS7490</name>
</gene>
<feature type="domain" description="DUF7869" evidence="1">
    <location>
        <begin position="69"/>
        <end position="175"/>
    </location>
</feature>
<dbReference type="InterPro" id="IPR057191">
    <property type="entry name" value="DUF7869"/>
</dbReference>
<evidence type="ECO:0000259" key="1">
    <source>
        <dbReference type="Pfam" id="PF25273"/>
    </source>
</evidence>
<organism evidence="2 3">
    <name type="scientific">Parnassius apollo</name>
    <name type="common">Apollo butterfly</name>
    <name type="synonym">Papilio apollo</name>
    <dbReference type="NCBI Taxonomy" id="110799"/>
    <lineage>
        <taxon>Eukaryota</taxon>
        <taxon>Metazoa</taxon>
        <taxon>Ecdysozoa</taxon>
        <taxon>Arthropoda</taxon>
        <taxon>Hexapoda</taxon>
        <taxon>Insecta</taxon>
        <taxon>Pterygota</taxon>
        <taxon>Neoptera</taxon>
        <taxon>Endopterygota</taxon>
        <taxon>Lepidoptera</taxon>
        <taxon>Glossata</taxon>
        <taxon>Ditrysia</taxon>
        <taxon>Papilionoidea</taxon>
        <taxon>Papilionidae</taxon>
        <taxon>Parnassiinae</taxon>
        <taxon>Parnassini</taxon>
        <taxon>Parnassius</taxon>
        <taxon>Parnassius</taxon>
    </lineage>
</organism>
<evidence type="ECO:0000313" key="3">
    <source>
        <dbReference type="Proteomes" id="UP000691718"/>
    </source>
</evidence>
<evidence type="ECO:0000313" key="2">
    <source>
        <dbReference type="EMBL" id="CAG4965916.1"/>
    </source>
</evidence>
<reference evidence="2" key="1">
    <citation type="submission" date="2021-04" db="EMBL/GenBank/DDBJ databases">
        <authorList>
            <person name="Tunstrom K."/>
        </authorList>
    </citation>
    <scope>NUCLEOTIDE SEQUENCE</scope>
</reference>
<dbReference type="Pfam" id="PF25273">
    <property type="entry name" value="DUF7869"/>
    <property type="match status" value="1"/>
</dbReference>
<dbReference type="OrthoDB" id="6611988at2759"/>
<dbReference type="AlphaFoldDB" id="A0A8S3WMK9"/>
<proteinExistence type="predicted"/>
<dbReference type="EMBL" id="CAJQZP010000527">
    <property type="protein sequence ID" value="CAG4965916.1"/>
    <property type="molecule type" value="Genomic_DNA"/>
</dbReference>
<dbReference type="PANTHER" id="PTHR34415:SF1">
    <property type="entry name" value="INTEGRASE CATALYTIC DOMAIN-CONTAINING PROTEIN"/>
    <property type="match status" value="1"/>
</dbReference>
<dbReference type="PANTHER" id="PTHR34415">
    <property type="entry name" value="INTEGRASE CATALYTIC DOMAIN-CONTAINING PROTEIN"/>
    <property type="match status" value="1"/>
</dbReference>
<comment type="caution">
    <text evidence="2">The sequence shown here is derived from an EMBL/GenBank/DDBJ whole genome shotgun (WGS) entry which is preliminary data.</text>
</comment>
<name>A0A8S3WMK9_PARAO</name>
<dbReference type="Proteomes" id="UP000691718">
    <property type="component" value="Unassembled WGS sequence"/>
</dbReference>
<protein>
    <submittedName>
        <fullName evidence="2">(apollo) hypothetical protein</fullName>
    </submittedName>
</protein>
<keyword evidence="3" id="KW-1185">Reference proteome</keyword>